<sequence length="217" mass="26275">MKEGDTYDFRHFYTCNISVKRDFLFYETKWFDTDFIYAAFEDVELGYRLSKKGLEIVYQPQILGYHYHYHTSWSFSKRQYKSGVMSYLLIKKHPGTICVLNAQVKRLFNLLLHLPFAQKSYSVDFEERMWKNAIRLISYFESYPNKTVDYLFLKVLDYSYYNGFIDALFKEKSIHSKIRYIHYKQYLRPAIKYFYREIANEDDKKILLQHGFGDAIV</sequence>
<proteinExistence type="predicted"/>
<accession>A0A0N8GNB0</accession>
<gene>
    <name evidence="1" type="ORF">AC812_03425</name>
</gene>
<dbReference type="InterPro" id="IPR029044">
    <property type="entry name" value="Nucleotide-diphossugar_trans"/>
</dbReference>
<dbReference type="Proteomes" id="UP000050514">
    <property type="component" value="Unassembled WGS sequence"/>
</dbReference>
<reference evidence="1 2" key="1">
    <citation type="submission" date="2015-07" db="EMBL/GenBank/DDBJ databases">
        <title>Draft genome of Bellilinea caldifistulae DSM 17877.</title>
        <authorList>
            <person name="Hemp J."/>
            <person name="Ward L.M."/>
            <person name="Pace L.A."/>
            <person name="Fischer W.W."/>
        </authorList>
    </citation>
    <scope>NUCLEOTIDE SEQUENCE [LARGE SCALE GENOMIC DNA]</scope>
    <source>
        <strain evidence="1 2">GOMI-1</strain>
    </source>
</reference>
<dbReference type="STRING" id="360411.AC812_03425"/>
<comment type="caution">
    <text evidence="1">The sequence shown here is derived from an EMBL/GenBank/DDBJ whole genome shotgun (WGS) entry which is preliminary data.</text>
</comment>
<evidence type="ECO:0000313" key="1">
    <source>
        <dbReference type="EMBL" id="KPL77594.1"/>
    </source>
</evidence>
<keyword evidence="2" id="KW-1185">Reference proteome</keyword>
<evidence type="ECO:0000313" key="2">
    <source>
        <dbReference type="Proteomes" id="UP000050514"/>
    </source>
</evidence>
<dbReference type="AlphaFoldDB" id="A0A0N8GNB0"/>
<protein>
    <recommendedName>
        <fullName evidence="3">Glycosyltransferase family 2 protein</fullName>
    </recommendedName>
</protein>
<name>A0A0N8GNB0_9CHLR</name>
<dbReference type="EMBL" id="LGHJ01000009">
    <property type="protein sequence ID" value="KPL77594.1"/>
    <property type="molecule type" value="Genomic_DNA"/>
</dbReference>
<dbReference type="Gene3D" id="3.90.550.10">
    <property type="entry name" value="Spore Coat Polysaccharide Biosynthesis Protein SpsA, Chain A"/>
    <property type="match status" value="1"/>
</dbReference>
<organism evidence="1 2">
    <name type="scientific">Bellilinea caldifistulae</name>
    <dbReference type="NCBI Taxonomy" id="360411"/>
    <lineage>
        <taxon>Bacteria</taxon>
        <taxon>Bacillati</taxon>
        <taxon>Chloroflexota</taxon>
        <taxon>Anaerolineae</taxon>
        <taxon>Anaerolineales</taxon>
        <taxon>Anaerolineaceae</taxon>
        <taxon>Bellilinea</taxon>
    </lineage>
</organism>
<dbReference type="SUPFAM" id="SSF53448">
    <property type="entry name" value="Nucleotide-diphospho-sugar transferases"/>
    <property type="match status" value="1"/>
</dbReference>
<evidence type="ECO:0008006" key="3">
    <source>
        <dbReference type="Google" id="ProtNLM"/>
    </source>
</evidence>